<reference evidence="4" key="1">
    <citation type="journal article" date="2019" name="Int. J. Syst. Evol. Microbiol.">
        <title>The Global Catalogue of Microorganisms (GCM) 10K type strain sequencing project: providing services to taxonomists for standard genome sequencing and annotation.</title>
        <authorList>
            <consortium name="The Broad Institute Genomics Platform"/>
            <consortium name="The Broad Institute Genome Sequencing Center for Infectious Disease"/>
            <person name="Wu L."/>
            <person name="Ma J."/>
        </authorList>
    </citation>
    <scope>NUCLEOTIDE SEQUENCE [LARGE SCALE GENOMIC DNA]</scope>
    <source>
        <strain evidence="4">CECT 7649</strain>
    </source>
</reference>
<dbReference type="RefSeq" id="WP_380824001.1">
    <property type="nucleotide sequence ID" value="NZ_JBHTCG010000001.1"/>
</dbReference>
<evidence type="ECO:0000256" key="1">
    <source>
        <dbReference type="ARBA" id="ARBA00022527"/>
    </source>
</evidence>
<gene>
    <name evidence="3" type="ORF">ACFQSB_02445</name>
</gene>
<evidence type="ECO:0000313" key="3">
    <source>
        <dbReference type="EMBL" id="MFC7381049.1"/>
    </source>
</evidence>
<comment type="caution">
    <text evidence="3">The sequence shown here is derived from an EMBL/GenBank/DDBJ whole genome shotgun (WGS) entry which is preliminary data.</text>
</comment>
<dbReference type="SUPFAM" id="SSF55874">
    <property type="entry name" value="ATPase domain of HSP90 chaperone/DNA topoisomerase II/histidine kinase"/>
    <property type="match status" value="1"/>
</dbReference>
<dbReference type="PANTHER" id="PTHR35526:SF3">
    <property type="entry name" value="ANTI-SIGMA-F FACTOR RSBW"/>
    <property type="match status" value="1"/>
</dbReference>
<dbReference type="CDD" id="cd16936">
    <property type="entry name" value="HATPase_RsbW-like"/>
    <property type="match status" value="1"/>
</dbReference>
<dbReference type="InterPro" id="IPR050267">
    <property type="entry name" value="Anti-sigma-factor_SerPK"/>
</dbReference>
<name>A0ABW2NW64_9ACTN</name>
<dbReference type="PANTHER" id="PTHR35526">
    <property type="entry name" value="ANTI-SIGMA-F FACTOR RSBW-RELATED"/>
    <property type="match status" value="1"/>
</dbReference>
<dbReference type="InterPro" id="IPR003594">
    <property type="entry name" value="HATPase_dom"/>
</dbReference>
<feature type="domain" description="Histidine kinase/HSP90-like ATPase" evidence="2">
    <location>
        <begin position="16"/>
        <end position="114"/>
    </location>
</feature>
<accession>A0ABW2NW64</accession>
<organism evidence="3 4">
    <name type="scientific">Sphaerisporangium rhizosphaerae</name>
    <dbReference type="NCBI Taxonomy" id="2269375"/>
    <lineage>
        <taxon>Bacteria</taxon>
        <taxon>Bacillati</taxon>
        <taxon>Actinomycetota</taxon>
        <taxon>Actinomycetes</taxon>
        <taxon>Streptosporangiales</taxon>
        <taxon>Streptosporangiaceae</taxon>
        <taxon>Sphaerisporangium</taxon>
    </lineage>
</organism>
<proteinExistence type="predicted"/>
<keyword evidence="1" id="KW-0808">Transferase</keyword>
<dbReference type="EMBL" id="JBHTCG010000001">
    <property type="protein sequence ID" value="MFC7381049.1"/>
    <property type="molecule type" value="Genomic_DNA"/>
</dbReference>
<evidence type="ECO:0000313" key="4">
    <source>
        <dbReference type="Proteomes" id="UP001596496"/>
    </source>
</evidence>
<sequence>MIGIPSCPREIRWELRAEPGVTAECRAVVRERLAEWDLHDLIDDVAIVVTELVANALVHGAAPVRLALGTAPDTVTGSVADGGAGWPRLRQAGAESEHGRGLRIVAALTDAWGVVPLPAGPGKTIWFTRTRVPAEGHRGE</sequence>
<keyword evidence="1" id="KW-0723">Serine/threonine-protein kinase</keyword>
<dbReference type="Pfam" id="PF13581">
    <property type="entry name" value="HATPase_c_2"/>
    <property type="match status" value="1"/>
</dbReference>
<dbReference type="Gene3D" id="3.30.565.10">
    <property type="entry name" value="Histidine kinase-like ATPase, C-terminal domain"/>
    <property type="match status" value="1"/>
</dbReference>
<keyword evidence="3" id="KW-0067">ATP-binding</keyword>
<dbReference type="Proteomes" id="UP001596496">
    <property type="component" value="Unassembled WGS sequence"/>
</dbReference>
<dbReference type="GO" id="GO:0005524">
    <property type="term" value="F:ATP binding"/>
    <property type="evidence" value="ECO:0007669"/>
    <property type="project" value="UniProtKB-KW"/>
</dbReference>
<keyword evidence="4" id="KW-1185">Reference proteome</keyword>
<protein>
    <submittedName>
        <fullName evidence="3">ATP-binding protein</fullName>
    </submittedName>
</protein>
<keyword evidence="1" id="KW-0418">Kinase</keyword>
<dbReference type="InterPro" id="IPR036890">
    <property type="entry name" value="HATPase_C_sf"/>
</dbReference>
<evidence type="ECO:0000259" key="2">
    <source>
        <dbReference type="Pfam" id="PF13581"/>
    </source>
</evidence>
<keyword evidence="3" id="KW-0547">Nucleotide-binding</keyword>